<accession>A0A2S6CBX4</accession>
<dbReference type="InterPro" id="IPR052738">
    <property type="entry name" value="ABC-Tungstate_binding"/>
</dbReference>
<comment type="caution">
    <text evidence="1">The sequence shown here is derived from an EMBL/GenBank/DDBJ whole genome shotgun (WGS) entry which is preliminary data.</text>
</comment>
<dbReference type="OrthoDB" id="10260248at2759"/>
<organism evidence="1 2">
    <name type="scientific">Cercospora berteroae</name>
    <dbReference type="NCBI Taxonomy" id="357750"/>
    <lineage>
        <taxon>Eukaryota</taxon>
        <taxon>Fungi</taxon>
        <taxon>Dikarya</taxon>
        <taxon>Ascomycota</taxon>
        <taxon>Pezizomycotina</taxon>
        <taxon>Dothideomycetes</taxon>
        <taxon>Dothideomycetidae</taxon>
        <taxon>Mycosphaerellales</taxon>
        <taxon>Mycosphaerellaceae</taxon>
        <taxon>Cercospora</taxon>
    </lineage>
</organism>
<protein>
    <recommendedName>
        <fullName evidence="3">PBP domain-containing protein</fullName>
    </recommendedName>
</protein>
<evidence type="ECO:0008006" key="3">
    <source>
        <dbReference type="Google" id="ProtNLM"/>
    </source>
</evidence>
<dbReference type="Gene3D" id="3.40.190.10">
    <property type="entry name" value="Periplasmic binding protein-like II"/>
    <property type="match status" value="2"/>
</dbReference>
<dbReference type="EMBL" id="PNEN01000499">
    <property type="protein sequence ID" value="PPJ57224.1"/>
    <property type="molecule type" value="Genomic_DNA"/>
</dbReference>
<dbReference type="SUPFAM" id="SSF53850">
    <property type="entry name" value="Periplasmic binding protein-like II"/>
    <property type="match status" value="1"/>
</dbReference>
<dbReference type="STRING" id="357750.A0A2S6CBX4"/>
<evidence type="ECO:0000313" key="1">
    <source>
        <dbReference type="EMBL" id="PPJ57224.1"/>
    </source>
</evidence>
<dbReference type="Proteomes" id="UP000237631">
    <property type="component" value="Unassembled WGS sequence"/>
</dbReference>
<gene>
    <name evidence="1" type="ORF">CBER1_02789</name>
</gene>
<evidence type="ECO:0000313" key="2">
    <source>
        <dbReference type="Proteomes" id="UP000237631"/>
    </source>
</evidence>
<dbReference type="PANTHER" id="PTHR37945">
    <property type="entry name" value="EXTRACELLULAR TUNGSTATE BINDING PROTEIN"/>
    <property type="match status" value="1"/>
</dbReference>
<proteinExistence type="predicted"/>
<reference evidence="2" key="1">
    <citation type="journal article" date="2017" name="bioRxiv">
        <title>Conservation of a gene cluster reveals novel cercosporin biosynthetic mechanisms and extends production to the genus Colletotrichum.</title>
        <authorList>
            <person name="de Jonge R."/>
            <person name="Ebert M.K."/>
            <person name="Huitt-Roehl C.R."/>
            <person name="Pal P."/>
            <person name="Suttle J.C."/>
            <person name="Spanner R.E."/>
            <person name="Neubauer J.D."/>
            <person name="Jurick W.M.II."/>
            <person name="Stott K.A."/>
            <person name="Secor G.A."/>
            <person name="Thomma B.P.H.J."/>
            <person name="Van de Peer Y."/>
            <person name="Townsend C.A."/>
            <person name="Bolton M.D."/>
        </authorList>
    </citation>
    <scope>NUCLEOTIDE SEQUENCE [LARGE SCALE GENOMIC DNA]</scope>
    <source>
        <strain evidence="2">CBS538.71</strain>
    </source>
</reference>
<sequence length="355" mass="38817">MTKQGCDLKMTTAGGAASAPPQNKHIAISDPWVSRFNDSALLRAGDGPAGSERISLVDHEVYGNTRYPIRFRIGNGGAGYTGILNVLAEAFISENGGNFRIGWVSNHSRHTQIALLADVVQVALTYEPENEDIAIKEGWTRRVGRAFNDHFMLVGPADIRLEARTIGEALKEIALSNTGDHTKSTQTRGLLFHSRGDGSATFAKETRLWQAAEVDASRTEQSWLSINPLTPYEALVKAEKEQAFLLTDRATFLTARQDGVIPRLAAHIEGGNELLNPCSVLVRSRSTGVSTEEISRYGAAVQFAEWLVGPKAQEIIRGYGRDWKAGHALFTVAGKDDFGEGDRLCQGRKVRKSRL</sequence>
<name>A0A2S6CBX4_9PEZI</name>
<dbReference type="AlphaFoldDB" id="A0A2S6CBX4"/>
<keyword evidence="2" id="KW-1185">Reference proteome</keyword>
<dbReference type="PANTHER" id="PTHR37945:SF1">
    <property type="entry name" value="EXTRACELLULAR TUNGSTATE BINDING PROTEIN"/>
    <property type="match status" value="1"/>
</dbReference>